<dbReference type="AlphaFoldDB" id="A0A7I7TZV4"/>
<organism evidence="2 3">
    <name type="scientific">Mycolicibacterium parafortuitum</name>
    <name type="common">Mycobacterium parafortuitum</name>
    <dbReference type="NCBI Taxonomy" id="39692"/>
    <lineage>
        <taxon>Bacteria</taxon>
        <taxon>Bacillati</taxon>
        <taxon>Actinomycetota</taxon>
        <taxon>Actinomycetes</taxon>
        <taxon>Mycobacteriales</taxon>
        <taxon>Mycobacteriaceae</taxon>
        <taxon>Mycolicibacterium</taxon>
    </lineage>
</organism>
<evidence type="ECO:0000313" key="2">
    <source>
        <dbReference type="EMBL" id="BBY74710.1"/>
    </source>
</evidence>
<dbReference type="RefSeq" id="WP_163765986.1">
    <property type="nucleotide sequence ID" value="NZ_AP022598.1"/>
</dbReference>
<dbReference type="Proteomes" id="UP000466554">
    <property type="component" value="Chromosome"/>
</dbReference>
<accession>A0A7I7TZV4</accession>
<protein>
    <recommendedName>
        <fullName evidence="1">Aminoglycoside phosphotransferase domain-containing protein</fullName>
    </recommendedName>
</protein>
<dbReference type="InterPro" id="IPR002575">
    <property type="entry name" value="Aminoglycoside_PTrfase"/>
</dbReference>
<dbReference type="InterPro" id="IPR011009">
    <property type="entry name" value="Kinase-like_dom_sf"/>
</dbReference>
<evidence type="ECO:0000313" key="3">
    <source>
        <dbReference type="Proteomes" id="UP000466554"/>
    </source>
</evidence>
<name>A0A7I7TZV4_MYCPF</name>
<dbReference type="Pfam" id="PF01636">
    <property type="entry name" value="APH"/>
    <property type="match status" value="1"/>
</dbReference>
<proteinExistence type="predicted"/>
<reference evidence="2 3" key="1">
    <citation type="journal article" date="2019" name="Emerg. Microbes Infect.">
        <title>Comprehensive subspecies identification of 175 nontuberculous mycobacteria species based on 7547 genomic profiles.</title>
        <authorList>
            <person name="Matsumoto Y."/>
            <person name="Kinjo T."/>
            <person name="Motooka D."/>
            <person name="Nabeya D."/>
            <person name="Jung N."/>
            <person name="Uechi K."/>
            <person name="Horii T."/>
            <person name="Iida T."/>
            <person name="Fujita J."/>
            <person name="Nakamura S."/>
        </authorList>
    </citation>
    <scope>NUCLEOTIDE SEQUENCE [LARGE SCALE GENOMIC DNA]</scope>
    <source>
        <strain evidence="2 3">JCM 6367</strain>
    </source>
</reference>
<feature type="domain" description="Aminoglycoside phosphotransferase" evidence="1">
    <location>
        <begin position="65"/>
        <end position="258"/>
    </location>
</feature>
<dbReference type="SUPFAM" id="SSF56112">
    <property type="entry name" value="Protein kinase-like (PK-like)"/>
    <property type="match status" value="1"/>
</dbReference>
<gene>
    <name evidence="2" type="ORF">MPRF_16090</name>
</gene>
<dbReference type="EMBL" id="AP022598">
    <property type="protein sequence ID" value="BBY74710.1"/>
    <property type="molecule type" value="Genomic_DNA"/>
</dbReference>
<evidence type="ECO:0000259" key="1">
    <source>
        <dbReference type="Pfam" id="PF01636"/>
    </source>
</evidence>
<sequence>MTPEELAERTRRATDAAVAAGRELGLRIEQPTVLHDVFSVVVHLRPQPVVARIPVVSTANLQPDRQNARQQRELDVAAWLDAHGVPVVPPSARVPRRPVRRDGFAMTFWELADVAEDHEPYRGVDLSYSVTLHEALRDYPAELPFLSPFNDGLPEMIAELRPQRGLTTSDIERARAEFDRLRAVLADRESFHRAFAGVPVQPVQGDAPSHNVIRTRAGILFSDFEDITCGPVEWDLAMLGEEAITAYDRAAHERGLRRTDPEVLRAMESARRLQFVGCFTLIPQLPILAAPLTEALDDWRATPEFG</sequence>